<evidence type="ECO:0000313" key="2">
    <source>
        <dbReference type="EMBL" id="MBS4180620.1"/>
    </source>
</evidence>
<dbReference type="AlphaFoldDB" id="A0A942SVJ1"/>
<gene>
    <name evidence="2" type="ORF">KHB02_04335</name>
</gene>
<feature type="domain" description="LysM" evidence="1">
    <location>
        <begin position="349"/>
        <end position="392"/>
    </location>
</feature>
<dbReference type="SMART" id="SM00257">
    <property type="entry name" value="LysM"/>
    <property type="match status" value="1"/>
</dbReference>
<dbReference type="EC" id="2.4.-.-" evidence="2"/>
<dbReference type="Pfam" id="PF13524">
    <property type="entry name" value="Glyco_trans_1_2"/>
    <property type="match status" value="1"/>
</dbReference>
<evidence type="ECO:0000259" key="1">
    <source>
        <dbReference type="PROSITE" id="PS51782"/>
    </source>
</evidence>
<dbReference type="Pfam" id="PF12996">
    <property type="entry name" value="DUF3880"/>
    <property type="match status" value="1"/>
</dbReference>
<dbReference type="InterPro" id="IPR024542">
    <property type="entry name" value="YkvP_N"/>
</dbReference>
<dbReference type="EMBL" id="JAGYPE010000001">
    <property type="protein sequence ID" value="MBS4180620.1"/>
    <property type="molecule type" value="Genomic_DNA"/>
</dbReference>
<dbReference type="GO" id="GO:0016757">
    <property type="term" value="F:glycosyltransferase activity"/>
    <property type="evidence" value="ECO:0007669"/>
    <property type="project" value="UniProtKB-KW"/>
</dbReference>
<protein>
    <submittedName>
        <fullName evidence="2">Glycosyltransferase</fullName>
        <ecNumber evidence="2">2.4.-.-</ecNumber>
    </submittedName>
</protein>
<reference evidence="2" key="1">
    <citation type="submission" date="2021-05" db="EMBL/GenBank/DDBJ databases">
        <title>Novel Bacillus species.</title>
        <authorList>
            <person name="Liu G."/>
        </authorList>
    </citation>
    <scope>NUCLEOTIDE SEQUENCE</scope>
    <source>
        <strain evidence="2">FJAT-50051</strain>
    </source>
</reference>
<organism evidence="2">
    <name type="scientific">Neobacillus citreus</name>
    <dbReference type="NCBI Taxonomy" id="2833578"/>
    <lineage>
        <taxon>Bacteria</taxon>
        <taxon>Bacillati</taxon>
        <taxon>Bacillota</taxon>
        <taxon>Bacilli</taxon>
        <taxon>Bacillales</taxon>
        <taxon>Bacillaceae</taxon>
        <taxon>Neobacillus</taxon>
    </lineage>
</organism>
<dbReference type="PROSITE" id="PS51782">
    <property type="entry name" value="LYSM"/>
    <property type="match status" value="1"/>
</dbReference>
<dbReference type="InterPro" id="IPR036779">
    <property type="entry name" value="LysM_dom_sf"/>
</dbReference>
<dbReference type="InterPro" id="IPR055259">
    <property type="entry name" value="YkvP/CgeB_Glyco_trans-like"/>
</dbReference>
<dbReference type="Pfam" id="PF01476">
    <property type="entry name" value="LysM"/>
    <property type="match status" value="1"/>
</dbReference>
<name>A0A942SVJ1_9BACI</name>
<dbReference type="SUPFAM" id="SSF54106">
    <property type="entry name" value="LysM domain"/>
    <property type="match status" value="1"/>
</dbReference>
<comment type="caution">
    <text evidence="2">The sequence shown here is derived from an EMBL/GenBank/DDBJ whole genome shotgun (WGS) entry which is preliminary data.</text>
</comment>
<proteinExistence type="predicted"/>
<keyword evidence="2" id="KW-0808">Transferase</keyword>
<dbReference type="CDD" id="cd00118">
    <property type="entry name" value="LysM"/>
    <property type="match status" value="1"/>
</dbReference>
<keyword evidence="2" id="KW-0328">Glycosyltransferase</keyword>
<sequence>MRILFIESGEIWSNNLTKGFTAHGHDILISGPINREGLSNMIESFRPDFAITIGWGEEHTKDKQITIREQMAKYNLPLVYWAVEDPAYTDVWSIPLVKTIQPDFVFTLSPDKADTYKQLGIPSEHLDFGFEESLHHPISCHPEFEAEIAIVANAYPDILEKYPDHFRHQSLEILIKPLLKANVRIDFWGANWDRMDDYLGVKIPKDWIHGFLNYKEANKVYSSSKIILGLQNYPDLLTQRTYEILGSGGFLLTMDTPGVRRNFVPGKDLEVSLTPEETIQKVKFYLNQSEQRVEIQRQAQKSVEAHSYTFRAHQIINSLMENGILPKNRAHAAKEKGEISFFHSFNGYETYKVQKGDTLYKISKEFAISIEELKTLNLLDTDTLLENQLIKIRKK</sequence>
<dbReference type="Gene3D" id="3.10.350.10">
    <property type="entry name" value="LysM domain"/>
    <property type="match status" value="1"/>
</dbReference>
<accession>A0A942SVJ1</accession>
<dbReference type="InterPro" id="IPR018392">
    <property type="entry name" value="LysM"/>
</dbReference>